<comment type="similarity">
    <text evidence="1">Belongs to the sigma-70 factor family. ECF subfamily.</text>
</comment>
<keyword evidence="3" id="KW-0731">Sigma factor</keyword>
<proteinExistence type="inferred from homology"/>
<dbReference type="InterPro" id="IPR000792">
    <property type="entry name" value="Tscrpt_reg_LuxR_C"/>
</dbReference>
<dbReference type="InterPro" id="IPR036388">
    <property type="entry name" value="WH-like_DNA-bd_sf"/>
</dbReference>
<evidence type="ECO:0000256" key="4">
    <source>
        <dbReference type="ARBA" id="ARBA00023125"/>
    </source>
</evidence>
<dbReference type="RefSeq" id="WP_301130270.1">
    <property type="nucleotide sequence ID" value="NZ_JAUHPV010000011.1"/>
</dbReference>
<keyword evidence="8" id="KW-1185">Reference proteome</keyword>
<dbReference type="InterPro" id="IPR013249">
    <property type="entry name" value="RNA_pol_sigma70_r4_t2"/>
</dbReference>
<dbReference type="Pfam" id="PF08281">
    <property type="entry name" value="Sigma70_r4_2"/>
    <property type="match status" value="1"/>
</dbReference>
<comment type="caution">
    <text evidence="7">The sequence shown here is derived from an EMBL/GenBank/DDBJ whole genome shotgun (WGS) entry which is preliminary data.</text>
</comment>
<dbReference type="SMART" id="SM00421">
    <property type="entry name" value="HTH_LUXR"/>
    <property type="match status" value="1"/>
</dbReference>
<name>A0ABT8G4T8_9MICO</name>
<dbReference type="EMBL" id="JAUHPV010000011">
    <property type="protein sequence ID" value="MDN4474123.1"/>
    <property type="molecule type" value="Genomic_DNA"/>
</dbReference>
<dbReference type="InterPro" id="IPR013325">
    <property type="entry name" value="RNA_pol_sigma_r2"/>
</dbReference>
<dbReference type="InterPro" id="IPR039425">
    <property type="entry name" value="RNA_pol_sigma-70-like"/>
</dbReference>
<gene>
    <name evidence="7" type="ORF">QQX04_14070</name>
</gene>
<dbReference type="PANTHER" id="PTHR43133:SF50">
    <property type="entry name" value="ECF RNA POLYMERASE SIGMA FACTOR SIGM"/>
    <property type="match status" value="1"/>
</dbReference>
<evidence type="ECO:0000313" key="8">
    <source>
        <dbReference type="Proteomes" id="UP001172738"/>
    </source>
</evidence>
<dbReference type="Pfam" id="PF04542">
    <property type="entry name" value="Sigma70_r2"/>
    <property type="match status" value="1"/>
</dbReference>
<evidence type="ECO:0000256" key="3">
    <source>
        <dbReference type="ARBA" id="ARBA00023082"/>
    </source>
</evidence>
<protein>
    <submittedName>
        <fullName evidence="7">Sigma-70 family RNA polymerase sigma factor</fullName>
    </submittedName>
</protein>
<evidence type="ECO:0000256" key="2">
    <source>
        <dbReference type="ARBA" id="ARBA00023015"/>
    </source>
</evidence>
<dbReference type="Gene3D" id="1.10.1740.10">
    <property type="match status" value="1"/>
</dbReference>
<reference evidence="7" key="1">
    <citation type="submission" date="2023-06" db="EMBL/GenBank/DDBJ databases">
        <title>SYSU T00b26.</title>
        <authorList>
            <person name="Gao L."/>
            <person name="Fang B.-Z."/>
            <person name="Li W.-J."/>
        </authorList>
    </citation>
    <scope>NUCLEOTIDE SEQUENCE</scope>
    <source>
        <strain evidence="7">SYSU T00b26</strain>
    </source>
</reference>
<dbReference type="InterPro" id="IPR007627">
    <property type="entry name" value="RNA_pol_sigma70_r2"/>
</dbReference>
<evidence type="ECO:0000256" key="1">
    <source>
        <dbReference type="ARBA" id="ARBA00010641"/>
    </source>
</evidence>
<dbReference type="PANTHER" id="PTHR43133">
    <property type="entry name" value="RNA POLYMERASE ECF-TYPE SIGMA FACTO"/>
    <property type="match status" value="1"/>
</dbReference>
<keyword evidence="5" id="KW-0804">Transcription</keyword>
<keyword evidence="4" id="KW-0238">DNA-binding</keyword>
<sequence>MPSRWEPVLHEVAGARRGRLLAFAEMLAGANHAEDLVQEAVIATFSKRRGFDTVAQAEGYVRRAIASRYVDMVRKDSAERSRMQRTAIPEAIPDPTEGLGGDAAVDAAMASLSPRERACVALRYLEDLSVRDTAQTLGLSEGTVKRYVSDGLTKLNTALGTHDTAESLETTHVVTTDGGLR</sequence>
<evidence type="ECO:0000259" key="6">
    <source>
        <dbReference type="SMART" id="SM00421"/>
    </source>
</evidence>
<dbReference type="SUPFAM" id="SSF88946">
    <property type="entry name" value="Sigma2 domain of RNA polymerase sigma factors"/>
    <property type="match status" value="1"/>
</dbReference>
<organism evidence="7 8">
    <name type="scientific">Demequina zhanjiangensis</name>
    <dbReference type="NCBI Taxonomy" id="3051659"/>
    <lineage>
        <taxon>Bacteria</taxon>
        <taxon>Bacillati</taxon>
        <taxon>Actinomycetota</taxon>
        <taxon>Actinomycetes</taxon>
        <taxon>Micrococcales</taxon>
        <taxon>Demequinaceae</taxon>
        <taxon>Demequina</taxon>
    </lineage>
</organism>
<dbReference type="InterPro" id="IPR013324">
    <property type="entry name" value="RNA_pol_sigma_r3/r4-like"/>
</dbReference>
<feature type="domain" description="HTH luxR-type" evidence="6">
    <location>
        <begin position="109"/>
        <end position="167"/>
    </location>
</feature>
<evidence type="ECO:0000313" key="7">
    <source>
        <dbReference type="EMBL" id="MDN4474123.1"/>
    </source>
</evidence>
<dbReference type="Proteomes" id="UP001172738">
    <property type="component" value="Unassembled WGS sequence"/>
</dbReference>
<keyword evidence="2" id="KW-0805">Transcription regulation</keyword>
<dbReference type="InterPro" id="IPR014284">
    <property type="entry name" value="RNA_pol_sigma-70_dom"/>
</dbReference>
<evidence type="ECO:0000256" key="5">
    <source>
        <dbReference type="ARBA" id="ARBA00023163"/>
    </source>
</evidence>
<dbReference type="CDD" id="cd06171">
    <property type="entry name" value="Sigma70_r4"/>
    <property type="match status" value="1"/>
</dbReference>
<dbReference type="NCBIfam" id="TIGR02937">
    <property type="entry name" value="sigma70-ECF"/>
    <property type="match status" value="1"/>
</dbReference>
<dbReference type="SUPFAM" id="SSF88659">
    <property type="entry name" value="Sigma3 and sigma4 domains of RNA polymerase sigma factors"/>
    <property type="match status" value="1"/>
</dbReference>
<accession>A0ABT8G4T8</accession>
<dbReference type="Gene3D" id="1.10.10.10">
    <property type="entry name" value="Winged helix-like DNA-binding domain superfamily/Winged helix DNA-binding domain"/>
    <property type="match status" value="1"/>
</dbReference>